<gene>
    <name evidence="2" type="ORF">GPUH_LOCUS2687</name>
</gene>
<protein>
    <submittedName>
        <fullName evidence="4">VWA_N domain-containing protein</fullName>
    </submittedName>
</protein>
<name>A0A183D1U7_9BILA</name>
<feature type="domain" description="VWA N-terminal" evidence="1">
    <location>
        <begin position="91"/>
        <end position="166"/>
    </location>
</feature>
<dbReference type="Proteomes" id="UP000271098">
    <property type="component" value="Unassembled WGS sequence"/>
</dbReference>
<evidence type="ECO:0000313" key="3">
    <source>
        <dbReference type="Proteomes" id="UP000271098"/>
    </source>
</evidence>
<accession>A0A183D1U7</accession>
<dbReference type="InterPro" id="IPR013608">
    <property type="entry name" value="VWA_N"/>
</dbReference>
<dbReference type="AlphaFoldDB" id="A0A183D1U7"/>
<dbReference type="Pfam" id="PF08399">
    <property type="entry name" value="VWA_N"/>
    <property type="match status" value="1"/>
</dbReference>
<evidence type="ECO:0000259" key="1">
    <source>
        <dbReference type="Pfam" id="PF08399"/>
    </source>
</evidence>
<dbReference type="WBParaSite" id="GPUH_0000269301-mRNA-1">
    <property type="protein sequence ID" value="GPUH_0000269301-mRNA-1"/>
    <property type="gene ID" value="GPUH_0000269301"/>
</dbReference>
<organism evidence="4">
    <name type="scientific">Gongylonema pulchrum</name>
    <dbReference type="NCBI Taxonomy" id="637853"/>
    <lineage>
        <taxon>Eukaryota</taxon>
        <taxon>Metazoa</taxon>
        <taxon>Ecdysozoa</taxon>
        <taxon>Nematoda</taxon>
        <taxon>Chromadorea</taxon>
        <taxon>Rhabditida</taxon>
        <taxon>Spirurina</taxon>
        <taxon>Spiruromorpha</taxon>
        <taxon>Spiruroidea</taxon>
        <taxon>Gongylonematidae</taxon>
        <taxon>Gongylonema</taxon>
    </lineage>
</organism>
<evidence type="ECO:0000313" key="4">
    <source>
        <dbReference type="WBParaSite" id="GPUH_0000269301-mRNA-1"/>
    </source>
</evidence>
<sequence length="170" mass="19079">MILADKLVSGAACAKTVTFWNTLQMYKNYGEVEIFDPRVELKKAKNSVETYLKRRAKAAWASSFLSELSISLTLLDAKLSLESRHMANLTEHDVNDPMSAHFIRFMAAKQENDGARVHAHDHTGNVIEVNSSRQFNLTPNANFYGIRTSSLSSAVHIPTPVYDRSKNDFS</sequence>
<reference evidence="4" key="1">
    <citation type="submission" date="2016-06" db="UniProtKB">
        <authorList>
            <consortium name="WormBaseParasite"/>
        </authorList>
    </citation>
    <scope>IDENTIFICATION</scope>
</reference>
<reference evidence="2 3" key="2">
    <citation type="submission" date="2018-11" db="EMBL/GenBank/DDBJ databases">
        <authorList>
            <consortium name="Pathogen Informatics"/>
        </authorList>
    </citation>
    <scope>NUCLEOTIDE SEQUENCE [LARGE SCALE GENOMIC DNA]</scope>
</reference>
<dbReference type="EMBL" id="UYRT01004201">
    <property type="protein sequence ID" value="VDK35862.1"/>
    <property type="molecule type" value="Genomic_DNA"/>
</dbReference>
<proteinExistence type="predicted"/>
<evidence type="ECO:0000313" key="2">
    <source>
        <dbReference type="EMBL" id="VDK35862.1"/>
    </source>
</evidence>
<dbReference type="OrthoDB" id="10054666at2759"/>
<keyword evidence="3" id="KW-1185">Reference proteome</keyword>